<reference evidence="3" key="1">
    <citation type="submission" date="2023-05" db="EMBL/GenBank/DDBJ databases">
        <title>Nepenthes gracilis genome sequencing.</title>
        <authorList>
            <person name="Fukushima K."/>
        </authorList>
    </citation>
    <scope>NUCLEOTIDE SEQUENCE</scope>
    <source>
        <strain evidence="3">SING2019-196</strain>
    </source>
</reference>
<dbReference type="PANTHER" id="PTHR31301">
    <property type="entry name" value="LOB DOMAIN-CONTAINING PROTEIN 4-RELATED"/>
    <property type="match status" value="1"/>
</dbReference>
<comment type="similarity">
    <text evidence="1">Belongs to the LOB domain-containing protein family.</text>
</comment>
<accession>A0AAD3SWG4</accession>
<feature type="domain" description="LOB" evidence="2">
    <location>
        <begin position="9"/>
        <end position="110"/>
    </location>
</feature>
<dbReference type="EMBL" id="BSYO01000020">
    <property type="protein sequence ID" value="GMH19383.1"/>
    <property type="molecule type" value="Genomic_DNA"/>
</dbReference>
<comment type="caution">
    <text evidence="3">The sequence shown here is derived from an EMBL/GenBank/DDBJ whole genome shotgun (WGS) entry which is preliminary data.</text>
</comment>
<dbReference type="AlphaFoldDB" id="A0AAD3SWG4"/>
<dbReference type="PANTHER" id="PTHR31301:SF21">
    <property type="entry name" value="LOB DOMAIN-CONTAINING PROTEIN 27-RELATED"/>
    <property type="match status" value="1"/>
</dbReference>
<organism evidence="3 4">
    <name type="scientific">Nepenthes gracilis</name>
    <name type="common">Slender pitcher plant</name>
    <dbReference type="NCBI Taxonomy" id="150966"/>
    <lineage>
        <taxon>Eukaryota</taxon>
        <taxon>Viridiplantae</taxon>
        <taxon>Streptophyta</taxon>
        <taxon>Embryophyta</taxon>
        <taxon>Tracheophyta</taxon>
        <taxon>Spermatophyta</taxon>
        <taxon>Magnoliopsida</taxon>
        <taxon>eudicotyledons</taxon>
        <taxon>Gunneridae</taxon>
        <taxon>Pentapetalae</taxon>
        <taxon>Caryophyllales</taxon>
        <taxon>Nepenthaceae</taxon>
        <taxon>Nepenthes</taxon>
    </lineage>
</organism>
<evidence type="ECO:0000256" key="1">
    <source>
        <dbReference type="ARBA" id="ARBA00005474"/>
    </source>
</evidence>
<evidence type="ECO:0000313" key="4">
    <source>
        <dbReference type="Proteomes" id="UP001279734"/>
    </source>
</evidence>
<dbReference type="Proteomes" id="UP001279734">
    <property type="component" value="Unassembled WGS sequence"/>
</dbReference>
<name>A0AAD3SWG4_NEPGR</name>
<proteinExistence type="inferred from homology"/>
<protein>
    <recommendedName>
        <fullName evidence="2">LOB domain-containing protein</fullName>
    </recommendedName>
</protein>
<sequence>MAAKDGPRPPCAACKYQRRRCWPGCTLAPYFPAEKPKMFKNAHRLYGVCNMTRMLRRLRDDQKDDAMKSVIYESDLRQRFPVYGCLGIIRQLQEQLKRYQDELYHVNSLLAAIKLQGQSRNHQWRNQSPGRGVPKKLASQCKQECDADADVHTVDIVDDKH</sequence>
<evidence type="ECO:0000259" key="2">
    <source>
        <dbReference type="PROSITE" id="PS50891"/>
    </source>
</evidence>
<keyword evidence="4" id="KW-1185">Reference proteome</keyword>
<dbReference type="Pfam" id="PF03195">
    <property type="entry name" value="LOB"/>
    <property type="match status" value="1"/>
</dbReference>
<dbReference type="PROSITE" id="PS50891">
    <property type="entry name" value="LOB"/>
    <property type="match status" value="1"/>
</dbReference>
<gene>
    <name evidence="3" type="ORF">Nepgr_021224</name>
</gene>
<evidence type="ECO:0000313" key="3">
    <source>
        <dbReference type="EMBL" id="GMH19383.1"/>
    </source>
</evidence>
<dbReference type="InterPro" id="IPR004883">
    <property type="entry name" value="LOB"/>
</dbReference>